<keyword evidence="1" id="KW-0812">Transmembrane</keyword>
<keyword evidence="1" id="KW-0472">Membrane</keyword>
<dbReference type="EMBL" id="CACVAS010000097">
    <property type="protein sequence ID" value="CAA6816976.1"/>
    <property type="molecule type" value="Genomic_DNA"/>
</dbReference>
<dbReference type="AlphaFoldDB" id="A0A6S6TPP7"/>
<feature type="transmembrane region" description="Helical" evidence="1">
    <location>
        <begin position="40"/>
        <end position="64"/>
    </location>
</feature>
<accession>A0A6S6TPP7</accession>
<protein>
    <submittedName>
        <fullName evidence="2">Uncharacterized protein</fullName>
    </submittedName>
</protein>
<organism evidence="2">
    <name type="scientific">uncultured Sulfurovum sp</name>
    <dbReference type="NCBI Taxonomy" id="269237"/>
    <lineage>
        <taxon>Bacteria</taxon>
        <taxon>Pseudomonadati</taxon>
        <taxon>Campylobacterota</taxon>
        <taxon>Epsilonproteobacteria</taxon>
        <taxon>Campylobacterales</taxon>
        <taxon>Sulfurovaceae</taxon>
        <taxon>Sulfurovum</taxon>
        <taxon>environmental samples</taxon>
    </lineage>
</organism>
<keyword evidence="1" id="KW-1133">Transmembrane helix</keyword>
<evidence type="ECO:0000256" key="1">
    <source>
        <dbReference type="SAM" id="Phobius"/>
    </source>
</evidence>
<gene>
    <name evidence="2" type="ORF">HELGO_WM15417</name>
</gene>
<name>A0A6S6TPP7_9BACT</name>
<evidence type="ECO:0000313" key="2">
    <source>
        <dbReference type="EMBL" id="CAA6816976.1"/>
    </source>
</evidence>
<reference evidence="2" key="1">
    <citation type="submission" date="2020-01" db="EMBL/GenBank/DDBJ databases">
        <authorList>
            <person name="Meier V. D."/>
            <person name="Meier V D."/>
        </authorList>
    </citation>
    <scope>NUCLEOTIDE SEQUENCE</scope>
    <source>
        <strain evidence="2">HLG_WM_MAG_01</strain>
    </source>
</reference>
<proteinExistence type="predicted"/>
<feature type="transmembrane region" description="Helical" evidence="1">
    <location>
        <begin position="70"/>
        <end position="93"/>
    </location>
</feature>
<sequence length="111" mass="12958">MKFKTKLKFIDSFVDIFSIKLGKIVLNKEDKKCYSVPKAVSIFFSIFHYGGIGALLLLFIFLMLPNVFDSIIITGFISVGIYLLLEFFIFMLIPFKEIKCWEKSLQEKNKR</sequence>